<dbReference type="PANTHER" id="PTHR36306">
    <property type="entry name" value="ALPHA-AMYLASE-RELATED-RELATED"/>
    <property type="match status" value="1"/>
</dbReference>
<proteinExistence type="inferred from homology"/>
<name>A0A4S3KRK2_9GAMM</name>
<evidence type="ECO:0000313" key="5">
    <source>
        <dbReference type="Proteomes" id="UP000307749"/>
    </source>
</evidence>
<gene>
    <name evidence="4" type="ORF">B1806_05030</name>
</gene>
<dbReference type="RefSeq" id="WP_081126499.1">
    <property type="nucleotide sequence ID" value="NZ_DAHXOC010000033.1"/>
</dbReference>
<dbReference type="STRING" id="993689.GCA_002077135_01182"/>
<dbReference type="InterPro" id="IPR011330">
    <property type="entry name" value="Glyco_hydro/deAcase_b/a-brl"/>
</dbReference>
<evidence type="ECO:0000313" key="4">
    <source>
        <dbReference type="EMBL" id="THD11088.1"/>
    </source>
</evidence>
<evidence type="ECO:0000256" key="2">
    <source>
        <dbReference type="ARBA" id="ARBA00023277"/>
    </source>
</evidence>
<organism evidence="4 5">
    <name type="scientific">Metallibacterium scheffleri</name>
    <dbReference type="NCBI Taxonomy" id="993689"/>
    <lineage>
        <taxon>Bacteria</taxon>
        <taxon>Pseudomonadati</taxon>
        <taxon>Pseudomonadota</taxon>
        <taxon>Gammaproteobacteria</taxon>
        <taxon>Lysobacterales</taxon>
        <taxon>Rhodanobacteraceae</taxon>
        <taxon>Metallibacterium</taxon>
    </lineage>
</organism>
<evidence type="ECO:0000259" key="3">
    <source>
        <dbReference type="Pfam" id="PF03065"/>
    </source>
</evidence>
<sequence>MSLDICIYFQVHQPWRLRRYTYKDIGRAHDYFDDTANAAILRRVAEHCYLPMNALLLDAIRTHAPHFRVSFSITTTALQQMALWAPHVLLSFRELLATGAVELLGETSHHSLAALHDADEFAAQVRLHRASCARWLGACGGGFRNTELITCNAMLEQVAGMGFESVCIEGAERVLHGRAATRAYRFSTAPRLVALPRHYRLSDDIAFRFSDRHWNAWPLTAARYADWLQGEADAHVAAGGCLGLYMDYETFGEHQWAATGIFDFMHALPGELLRRGCFRFVTPAQAACAVPADAERLDVPQPLSWADQERDTSAWNGNAIQRVALARCYAMAGALQQAPGAVAATLREDWRRLQTSDHFYYMATKHRSDGDVHQYFSPYASPYDAHINYMNVMDDLAERCGQRR</sequence>
<feature type="domain" description="Glycoside hydrolase family 57 N-terminal" evidence="3">
    <location>
        <begin position="7"/>
        <end position="287"/>
    </location>
</feature>
<dbReference type="InterPro" id="IPR052046">
    <property type="entry name" value="GH57_Enzymes"/>
</dbReference>
<comment type="similarity">
    <text evidence="1">Belongs to the glycosyl hydrolase 57 family.</text>
</comment>
<reference evidence="4 5" key="1">
    <citation type="submission" date="2017-02" db="EMBL/GenBank/DDBJ databases">
        <title>Whole genome sequencing of Metallibacterium scheffleri DSM 24874 (T).</title>
        <authorList>
            <person name="Kumar S."/>
            <person name="Patil P."/>
            <person name="Patil P.B."/>
        </authorList>
    </citation>
    <scope>NUCLEOTIDE SEQUENCE [LARGE SCALE GENOMIC DNA]</scope>
    <source>
        <strain evidence="4 5">DSM 24874</strain>
    </source>
</reference>
<dbReference type="Gene3D" id="3.20.110.20">
    <property type="match status" value="1"/>
</dbReference>
<dbReference type="Proteomes" id="UP000307749">
    <property type="component" value="Unassembled WGS sequence"/>
</dbReference>
<dbReference type="AlphaFoldDB" id="A0A4S3KRK2"/>
<dbReference type="GO" id="GO:0003824">
    <property type="term" value="F:catalytic activity"/>
    <property type="evidence" value="ECO:0007669"/>
    <property type="project" value="InterPro"/>
</dbReference>
<keyword evidence="5" id="KW-1185">Reference proteome</keyword>
<dbReference type="InterPro" id="IPR004300">
    <property type="entry name" value="Glyco_hydro_57_N"/>
</dbReference>
<dbReference type="Pfam" id="PF03065">
    <property type="entry name" value="Glyco_hydro_57"/>
    <property type="match status" value="1"/>
</dbReference>
<dbReference type="CDD" id="cd10795">
    <property type="entry name" value="GH57N_MJA1_like"/>
    <property type="match status" value="1"/>
</dbReference>
<protein>
    <submittedName>
        <fullName evidence="4">Alpha-amylase</fullName>
    </submittedName>
</protein>
<evidence type="ECO:0000256" key="1">
    <source>
        <dbReference type="ARBA" id="ARBA00006821"/>
    </source>
</evidence>
<comment type="caution">
    <text evidence="4">The sequence shown here is derived from an EMBL/GenBank/DDBJ whole genome shotgun (WGS) entry which is preliminary data.</text>
</comment>
<keyword evidence="2" id="KW-0119">Carbohydrate metabolism</keyword>
<dbReference type="OrthoDB" id="138256at2"/>
<dbReference type="PANTHER" id="PTHR36306:SF1">
    <property type="entry name" value="ALPHA-AMYLASE-RELATED"/>
    <property type="match status" value="1"/>
</dbReference>
<accession>A0A4S3KRK2</accession>
<dbReference type="EMBL" id="MWQO01000016">
    <property type="protein sequence ID" value="THD11088.1"/>
    <property type="molecule type" value="Genomic_DNA"/>
</dbReference>
<dbReference type="SUPFAM" id="SSF88713">
    <property type="entry name" value="Glycoside hydrolase/deacetylase"/>
    <property type="match status" value="1"/>
</dbReference>
<dbReference type="GO" id="GO:0005975">
    <property type="term" value="P:carbohydrate metabolic process"/>
    <property type="evidence" value="ECO:0007669"/>
    <property type="project" value="InterPro"/>
</dbReference>